<protein>
    <recommendedName>
        <fullName evidence="3">Peptidase C39-like domain-containing protein</fullName>
    </recommendedName>
</protein>
<dbReference type="Proteomes" id="UP000524450">
    <property type="component" value="Unassembled WGS sequence"/>
</dbReference>
<proteinExistence type="predicted"/>
<reference evidence="1 2" key="1">
    <citation type="submission" date="2020-08" db="EMBL/GenBank/DDBJ databases">
        <title>Genomic Encyclopedia of Type Strains, Phase IV (KMG-V): Genome sequencing to study the core and pangenomes of soil and plant-associated prokaryotes.</title>
        <authorList>
            <person name="Whitman W."/>
        </authorList>
    </citation>
    <scope>NUCLEOTIDE SEQUENCE [LARGE SCALE GENOMIC DNA]</scope>
    <source>
        <strain evidence="1 2">34/80</strain>
    </source>
</reference>
<comment type="caution">
    <text evidence="1">The sequence shown here is derived from an EMBL/GenBank/DDBJ whole genome shotgun (WGS) entry which is preliminary data.</text>
</comment>
<evidence type="ECO:0000313" key="2">
    <source>
        <dbReference type="Proteomes" id="UP000524450"/>
    </source>
</evidence>
<name>A0A840FSV4_9BURK</name>
<evidence type="ECO:0008006" key="3">
    <source>
        <dbReference type="Google" id="ProtNLM"/>
    </source>
</evidence>
<dbReference type="RefSeq" id="WP_184641007.1">
    <property type="nucleotide sequence ID" value="NZ_JACIFZ010000006.1"/>
</dbReference>
<accession>A0A840FSV4</accession>
<dbReference type="EMBL" id="JACIFZ010000006">
    <property type="protein sequence ID" value="MBB4223922.1"/>
    <property type="molecule type" value="Genomic_DNA"/>
</dbReference>
<dbReference type="AlphaFoldDB" id="A0A840FSV4"/>
<organism evidence="1 2">
    <name type="scientific">Variovorax guangxiensis</name>
    <dbReference type="NCBI Taxonomy" id="1775474"/>
    <lineage>
        <taxon>Bacteria</taxon>
        <taxon>Pseudomonadati</taxon>
        <taxon>Pseudomonadota</taxon>
        <taxon>Betaproteobacteria</taxon>
        <taxon>Burkholderiales</taxon>
        <taxon>Comamonadaceae</taxon>
        <taxon>Variovorax</taxon>
    </lineage>
</organism>
<sequence length="191" mass="21048">MATKTKTAAAAKTVAPNAAVDSDSTVTGLPAGFVSPFKRVEMQPNIRVDDGLCCLAMLTNQPLDTIMQAAFRHGLAPHGPAWCYASHLQSILREYGLNAEEKECPTIDALPDVALITAEYNPATQYGRWVLWHHVRAAAKVKSFHYVIDPAYWIDPSRHIVTTDIQRLITPKSPIYYLGITPKTMTKGKSK</sequence>
<evidence type="ECO:0000313" key="1">
    <source>
        <dbReference type="EMBL" id="MBB4223922.1"/>
    </source>
</evidence>
<gene>
    <name evidence="1" type="ORF">GGD71_004713</name>
</gene>